<evidence type="ECO:0000313" key="1">
    <source>
        <dbReference type="EMBL" id="KAH3792238.1"/>
    </source>
</evidence>
<dbReference type="EMBL" id="JAIWYP010000007">
    <property type="protein sequence ID" value="KAH3792238.1"/>
    <property type="molecule type" value="Genomic_DNA"/>
</dbReference>
<evidence type="ECO:0000313" key="2">
    <source>
        <dbReference type="Proteomes" id="UP000828390"/>
    </source>
</evidence>
<gene>
    <name evidence="1" type="ORF">DPMN_145729</name>
</gene>
<sequence length="113" mass="12933">MVLSAVPLDATSAGFSFVGMDANVTLLYALNSFTLFLTKTDSFHFDVTHCSTHFESVRKYCFNNGTLHCSEANLKHLKSYHDSKKLQSRKCQFLYRCKSRLCENNVYIIFVCL</sequence>
<protein>
    <submittedName>
        <fullName evidence="1">Uncharacterized protein</fullName>
    </submittedName>
</protein>
<reference evidence="1" key="1">
    <citation type="journal article" date="2019" name="bioRxiv">
        <title>The Genome of the Zebra Mussel, Dreissena polymorpha: A Resource for Invasive Species Research.</title>
        <authorList>
            <person name="McCartney M.A."/>
            <person name="Auch B."/>
            <person name="Kono T."/>
            <person name="Mallez S."/>
            <person name="Zhang Y."/>
            <person name="Obille A."/>
            <person name="Becker A."/>
            <person name="Abrahante J.E."/>
            <person name="Garbe J."/>
            <person name="Badalamenti J.P."/>
            <person name="Herman A."/>
            <person name="Mangelson H."/>
            <person name="Liachko I."/>
            <person name="Sullivan S."/>
            <person name="Sone E.D."/>
            <person name="Koren S."/>
            <person name="Silverstein K.A.T."/>
            <person name="Beckman K.B."/>
            <person name="Gohl D.M."/>
        </authorList>
    </citation>
    <scope>NUCLEOTIDE SEQUENCE</scope>
    <source>
        <strain evidence="1">Duluth1</strain>
        <tissue evidence="1">Whole animal</tissue>
    </source>
</reference>
<organism evidence="1 2">
    <name type="scientific">Dreissena polymorpha</name>
    <name type="common">Zebra mussel</name>
    <name type="synonym">Mytilus polymorpha</name>
    <dbReference type="NCBI Taxonomy" id="45954"/>
    <lineage>
        <taxon>Eukaryota</taxon>
        <taxon>Metazoa</taxon>
        <taxon>Spiralia</taxon>
        <taxon>Lophotrochozoa</taxon>
        <taxon>Mollusca</taxon>
        <taxon>Bivalvia</taxon>
        <taxon>Autobranchia</taxon>
        <taxon>Heteroconchia</taxon>
        <taxon>Euheterodonta</taxon>
        <taxon>Imparidentia</taxon>
        <taxon>Neoheterodontei</taxon>
        <taxon>Myida</taxon>
        <taxon>Dreissenoidea</taxon>
        <taxon>Dreissenidae</taxon>
        <taxon>Dreissena</taxon>
    </lineage>
</organism>
<reference evidence="1" key="2">
    <citation type="submission" date="2020-11" db="EMBL/GenBank/DDBJ databases">
        <authorList>
            <person name="McCartney M.A."/>
            <person name="Auch B."/>
            <person name="Kono T."/>
            <person name="Mallez S."/>
            <person name="Becker A."/>
            <person name="Gohl D.M."/>
            <person name="Silverstein K.A.T."/>
            <person name="Koren S."/>
            <person name="Bechman K.B."/>
            <person name="Herman A."/>
            <person name="Abrahante J.E."/>
            <person name="Garbe J."/>
        </authorList>
    </citation>
    <scope>NUCLEOTIDE SEQUENCE</scope>
    <source>
        <strain evidence="1">Duluth1</strain>
        <tissue evidence="1">Whole animal</tissue>
    </source>
</reference>
<comment type="caution">
    <text evidence="1">The sequence shown here is derived from an EMBL/GenBank/DDBJ whole genome shotgun (WGS) entry which is preliminary data.</text>
</comment>
<keyword evidence="2" id="KW-1185">Reference proteome</keyword>
<name>A0A9D4F7B5_DREPO</name>
<dbReference type="AlphaFoldDB" id="A0A9D4F7B5"/>
<dbReference type="Proteomes" id="UP000828390">
    <property type="component" value="Unassembled WGS sequence"/>
</dbReference>
<accession>A0A9D4F7B5</accession>
<proteinExistence type="predicted"/>